<protein>
    <submittedName>
        <fullName evidence="2">Uncharacterized protein</fullName>
    </submittedName>
</protein>
<reference evidence="2" key="1">
    <citation type="journal article" date="2019" name="Sci. Rep.">
        <title>Draft genome of Tanacetum cinerariifolium, the natural source of mosquito coil.</title>
        <authorList>
            <person name="Yamashiro T."/>
            <person name="Shiraishi A."/>
            <person name="Satake H."/>
            <person name="Nakayama K."/>
        </authorList>
    </citation>
    <scope>NUCLEOTIDE SEQUENCE</scope>
</reference>
<sequence>MITDESCSQFVTQKRRRSGVQKRYGKGRATGRRTEDIGSSNPSSRGVSSLYMDIILIVERFYMLNTIVSVKESDLNGYPPSNFE</sequence>
<feature type="region of interest" description="Disordered" evidence="1">
    <location>
        <begin position="1"/>
        <end position="46"/>
    </location>
</feature>
<evidence type="ECO:0000256" key="1">
    <source>
        <dbReference type="SAM" id="MobiDB-lite"/>
    </source>
</evidence>
<accession>A0A699KQU9</accession>
<organism evidence="2">
    <name type="scientific">Tanacetum cinerariifolium</name>
    <name type="common">Dalmatian daisy</name>
    <name type="synonym">Chrysanthemum cinerariifolium</name>
    <dbReference type="NCBI Taxonomy" id="118510"/>
    <lineage>
        <taxon>Eukaryota</taxon>
        <taxon>Viridiplantae</taxon>
        <taxon>Streptophyta</taxon>
        <taxon>Embryophyta</taxon>
        <taxon>Tracheophyta</taxon>
        <taxon>Spermatophyta</taxon>
        <taxon>Magnoliopsida</taxon>
        <taxon>eudicotyledons</taxon>
        <taxon>Gunneridae</taxon>
        <taxon>Pentapetalae</taxon>
        <taxon>asterids</taxon>
        <taxon>campanulids</taxon>
        <taxon>Asterales</taxon>
        <taxon>Asteraceae</taxon>
        <taxon>Asteroideae</taxon>
        <taxon>Anthemideae</taxon>
        <taxon>Anthemidinae</taxon>
        <taxon>Tanacetum</taxon>
    </lineage>
</organism>
<feature type="compositionally biased region" description="Basic residues" evidence="1">
    <location>
        <begin position="13"/>
        <end position="31"/>
    </location>
</feature>
<proteinExistence type="predicted"/>
<gene>
    <name evidence="2" type="ORF">Tci_677218</name>
</gene>
<comment type="caution">
    <text evidence="2">The sequence shown here is derived from an EMBL/GenBank/DDBJ whole genome shotgun (WGS) entry which is preliminary data.</text>
</comment>
<feature type="compositionally biased region" description="Polar residues" evidence="1">
    <location>
        <begin position="1"/>
        <end position="12"/>
    </location>
</feature>
<evidence type="ECO:0000313" key="2">
    <source>
        <dbReference type="EMBL" id="GFB05247.1"/>
    </source>
</evidence>
<name>A0A699KQU9_TANCI</name>
<dbReference type="EMBL" id="BKCJ010541776">
    <property type="protein sequence ID" value="GFB05247.1"/>
    <property type="molecule type" value="Genomic_DNA"/>
</dbReference>
<dbReference type="AlphaFoldDB" id="A0A699KQU9"/>